<dbReference type="RefSeq" id="WP_277860566.1">
    <property type="nucleotide sequence ID" value="NZ_JARRAG010000002.1"/>
</dbReference>
<dbReference type="EC" id="2.4.-.-" evidence="6"/>
<feature type="region of interest" description="Disordered" evidence="4">
    <location>
        <begin position="322"/>
        <end position="360"/>
    </location>
</feature>
<evidence type="ECO:0000313" key="6">
    <source>
        <dbReference type="EMBL" id="MDG3004205.1"/>
    </source>
</evidence>
<organism evidence="6 7">
    <name type="scientific">Paludisphaera mucosa</name>
    <dbReference type="NCBI Taxonomy" id="3030827"/>
    <lineage>
        <taxon>Bacteria</taxon>
        <taxon>Pseudomonadati</taxon>
        <taxon>Planctomycetota</taxon>
        <taxon>Planctomycetia</taxon>
        <taxon>Isosphaerales</taxon>
        <taxon>Isosphaeraceae</taxon>
        <taxon>Paludisphaera</taxon>
    </lineage>
</organism>
<dbReference type="InterPro" id="IPR029044">
    <property type="entry name" value="Nucleotide-diphossugar_trans"/>
</dbReference>
<keyword evidence="2 6" id="KW-0328">Glycosyltransferase</keyword>
<evidence type="ECO:0000313" key="7">
    <source>
        <dbReference type="Proteomes" id="UP001216907"/>
    </source>
</evidence>
<dbReference type="GO" id="GO:0016757">
    <property type="term" value="F:glycosyltransferase activity"/>
    <property type="evidence" value="ECO:0007669"/>
    <property type="project" value="UniProtKB-KW"/>
</dbReference>
<keyword evidence="7" id="KW-1185">Reference proteome</keyword>
<evidence type="ECO:0000256" key="2">
    <source>
        <dbReference type="ARBA" id="ARBA00022676"/>
    </source>
</evidence>
<dbReference type="SUPFAM" id="SSF53448">
    <property type="entry name" value="Nucleotide-diphospho-sugar transferases"/>
    <property type="match status" value="1"/>
</dbReference>
<dbReference type="PANTHER" id="PTHR43179:SF12">
    <property type="entry name" value="GALACTOFURANOSYLTRANSFERASE GLFT2"/>
    <property type="match status" value="1"/>
</dbReference>
<gene>
    <name evidence="6" type="ORF">PZE19_10495</name>
</gene>
<sequence length="360" mass="39475">MDASPREPQTRPDARLTVVVVNYDGWPDVLGLVDRLGHEPEFLSGACRIAVVDNASPSPAPDALRRPGLRLVLRPDNGGFAAGVNAGWRGSRSPWLLLLNPDVAVEPGTIGRIFDRIAALEARPEGPPGVVGFGLSNADGSPQGSVGVFPSLARSFREQLSPRSRRKYVPRRRLRPGPVDWTTGACMLVNARMMAELGGMDEDFFLYHEEVAFCRVASDRGWGVEYDPTVSVVHRAPLQDRPISPKMRVVIRHSKLLYFRKHAPRRQFLALTGIVELEAAARGTWAALRKAAAERRAWETIGAIARGLRRGRGPLGREVLELAERAERGDDPDDGPRRLGDGPSRPRPRRSPRGSRSPGG</sequence>
<evidence type="ECO:0000256" key="3">
    <source>
        <dbReference type="ARBA" id="ARBA00022679"/>
    </source>
</evidence>
<proteinExistence type="inferred from homology"/>
<comment type="caution">
    <text evidence="6">The sequence shown here is derived from an EMBL/GenBank/DDBJ whole genome shotgun (WGS) entry which is preliminary data.</text>
</comment>
<dbReference type="Proteomes" id="UP001216907">
    <property type="component" value="Unassembled WGS sequence"/>
</dbReference>
<dbReference type="EMBL" id="JARRAG010000002">
    <property type="protein sequence ID" value="MDG3004205.1"/>
    <property type="molecule type" value="Genomic_DNA"/>
</dbReference>
<feature type="compositionally biased region" description="Basic and acidic residues" evidence="4">
    <location>
        <begin position="322"/>
        <end position="340"/>
    </location>
</feature>
<evidence type="ECO:0000256" key="1">
    <source>
        <dbReference type="ARBA" id="ARBA00006739"/>
    </source>
</evidence>
<name>A0ABT6F9G7_9BACT</name>
<reference evidence="6 7" key="1">
    <citation type="submission" date="2023-03" db="EMBL/GenBank/DDBJ databases">
        <title>Paludisphaera mucosa sp. nov. a novel planctomycete from northern fen.</title>
        <authorList>
            <person name="Ivanova A."/>
        </authorList>
    </citation>
    <scope>NUCLEOTIDE SEQUENCE [LARGE SCALE GENOMIC DNA]</scope>
    <source>
        <strain evidence="6 7">Pla2</strain>
    </source>
</reference>
<comment type="similarity">
    <text evidence="1">Belongs to the glycosyltransferase 2 family.</text>
</comment>
<dbReference type="Gene3D" id="3.90.550.10">
    <property type="entry name" value="Spore Coat Polysaccharide Biosynthesis Protein SpsA, Chain A"/>
    <property type="match status" value="1"/>
</dbReference>
<dbReference type="InterPro" id="IPR001173">
    <property type="entry name" value="Glyco_trans_2-like"/>
</dbReference>
<evidence type="ECO:0000259" key="5">
    <source>
        <dbReference type="Pfam" id="PF00535"/>
    </source>
</evidence>
<dbReference type="PANTHER" id="PTHR43179">
    <property type="entry name" value="RHAMNOSYLTRANSFERASE WBBL"/>
    <property type="match status" value="1"/>
</dbReference>
<keyword evidence="3 6" id="KW-0808">Transferase</keyword>
<dbReference type="Pfam" id="PF00535">
    <property type="entry name" value="Glycos_transf_2"/>
    <property type="match status" value="1"/>
</dbReference>
<feature type="domain" description="Glycosyltransferase 2-like" evidence="5">
    <location>
        <begin position="17"/>
        <end position="121"/>
    </location>
</feature>
<protein>
    <submittedName>
        <fullName evidence="6">Glycosyltransferase family 2 protein</fullName>
        <ecNumber evidence="6">2.4.-.-</ecNumber>
    </submittedName>
</protein>
<evidence type="ECO:0000256" key="4">
    <source>
        <dbReference type="SAM" id="MobiDB-lite"/>
    </source>
</evidence>
<accession>A0ABT6F9G7</accession>